<dbReference type="AlphaFoldDB" id="A0A6A6USQ7"/>
<dbReference type="EMBL" id="MU004230">
    <property type="protein sequence ID" value="KAF2674786.1"/>
    <property type="molecule type" value="Genomic_DNA"/>
</dbReference>
<evidence type="ECO:0000313" key="3">
    <source>
        <dbReference type="Proteomes" id="UP000799302"/>
    </source>
</evidence>
<accession>A0A6A6USQ7</accession>
<feature type="region of interest" description="Disordered" evidence="1">
    <location>
        <begin position="1"/>
        <end position="57"/>
    </location>
</feature>
<protein>
    <submittedName>
        <fullName evidence="2">Uncharacterized protein</fullName>
    </submittedName>
</protein>
<gene>
    <name evidence="2" type="ORF">BT63DRAFT_20605</name>
</gene>
<evidence type="ECO:0000313" key="2">
    <source>
        <dbReference type="EMBL" id="KAF2674786.1"/>
    </source>
</evidence>
<dbReference type="Proteomes" id="UP000799302">
    <property type="component" value="Unassembled WGS sequence"/>
</dbReference>
<organism evidence="2 3">
    <name type="scientific">Microthyrium microscopicum</name>
    <dbReference type="NCBI Taxonomy" id="703497"/>
    <lineage>
        <taxon>Eukaryota</taxon>
        <taxon>Fungi</taxon>
        <taxon>Dikarya</taxon>
        <taxon>Ascomycota</taxon>
        <taxon>Pezizomycotina</taxon>
        <taxon>Dothideomycetes</taxon>
        <taxon>Dothideomycetes incertae sedis</taxon>
        <taxon>Microthyriales</taxon>
        <taxon>Microthyriaceae</taxon>
        <taxon>Microthyrium</taxon>
    </lineage>
</organism>
<evidence type="ECO:0000256" key="1">
    <source>
        <dbReference type="SAM" id="MobiDB-lite"/>
    </source>
</evidence>
<reference evidence="2" key="1">
    <citation type="journal article" date="2020" name="Stud. Mycol.">
        <title>101 Dothideomycetes genomes: a test case for predicting lifestyles and emergence of pathogens.</title>
        <authorList>
            <person name="Haridas S."/>
            <person name="Albert R."/>
            <person name="Binder M."/>
            <person name="Bloem J."/>
            <person name="Labutti K."/>
            <person name="Salamov A."/>
            <person name="Andreopoulos B."/>
            <person name="Baker S."/>
            <person name="Barry K."/>
            <person name="Bills G."/>
            <person name="Bluhm B."/>
            <person name="Cannon C."/>
            <person name="Castanera R."/>
            <person name="Culley D."/>
            <person name="Daum C."/>
            <person name="Ezra D."/>
            <person name="Gonzalez J."/>
            <person name="Henrissat B."/>
            <person name="Kuo A."/>
            <person name="Liang C."/>
            <person name="Lipzen A."/>
            <person name="Lutzoni F."/>
            <person name="Magnuson J."/>
            <person name="Mondo S."/>
            <person name="Nolan M."/>
            <person name="Ohm R."/>
            <person name="Pangilinan J."/>
            <person name="Park H.-J."/>
            <person name="Ramirez L."/>
            <person name="Alfaro M."/>
            <person name="Sun H."/>
            <person name="Tritt A."/>
            <person name="Yoshinaga Y."/>
            <person name="Zwiers L.-H."/>
            <person name="Turgeon B."/>
            <person name="Goodwin S."/>
            <person name="Spatafora J."/>
            <person name="Crous P."/>
            <person name="Grigoriev I."/>
        </authorList>
    </citation>
    <scope>NUCLEOTIDE SEQUENCE</scope>
    <source>
        <strain evidence="2">CBS 115976</strain>
    </source>
</reference>
<proteinExistence type="predicted"/>
<name>A0A6A6USQ7_9PEZI</name>
<keyword evidence="3" id="KW-1185">Reference proteome</keyword>
<sequence length="57" mass="6551">MPHSYTPQQEDELSRRKSNSINLSNPNKAGPYYTPPPDSKSQDINVHIKPQIRLQPH</sequence>